<comment type="subcellular location">
    <subcellularLocation>
        <location evidence="1">Nucleus</location>
    </subcellularLocation>
</comment>
<dbReference type="EMBL" id="JAULSX010000005">
    <property type="protein sequence ID" value="KAK3491211.1"/>
    <property type="molecule type" value="Genomic_DNA"/>
</dbReference>
<dbReference type="Pfam" id="PF00172">
    <property type="entry name" value="Zn_clus"/>
    <property type="match status" value="1"/>
</dbReference>
<dbReference type="Gene3D" id="4.10.240.10">
    <property type="entry name" value="Zn(2)-C6 fungal-type DNA-binding domain"/>
    <property type="match status" value="1"/>
</dbReference>
<dbReference type="SMART" id="SM00066">
    <property type="entry name" value="GAL4"/>
    <property type="match status" value="1"/>
</dbReference>
<evidence type="ECO:0000313" key="8">
    <source>
        <dbReference type="EMBL" id="KAK3491211.1"/>
    </source>
</evidence>
<dbReference type="AlphaFoldDB" id="A0AAJ0I6X6"/>
<dbReference type="InterPro" id="IPR021858">
    <property type="entry name" value="Fun_TF"/>
</dbReference>
<sequence length="529" mass="59326">MPTLTSCKQCRDRHVRCDQQQPCGICRRRNIRCSHGDDILFTALQWKPDKEMPYEQRPSPVRIVDSDSRLGTVGFVDETFQVSQLYHVLPSDATHDNPGVSKTNNKVHVFSPSSHTGVATPITNEKDAFYLARYTDIIGPRFDMFDSTSRYFSLALPRIALNNRLVLLSCLACAARQYSLVTDRGHHDALVYYNEALKTLYERLNDSGHEAATFASCLLIAHCEMVESKASDWNLHLKGTGELVMMHHWNGRSGGLAQTSFWIYYRMIILASLASGMSAPVNLGQLLPLGYFPSPPTGEWTLDAWQSKVVHLLGSTHRFWARTRNHHHHHHHQDDADTTLNKLTAEWTSLGDQLLRHQDQAPAMCHALSVIPAANDNDDYSPFETVRYVNGPVSAAWQMLHTAYLVHTLSQPTPRAARLTLLSSPEVANKALSYARMIVANSIANRCTIAWANAVQLLTMAGQCLVEVKERQACLRALEDIQLHTGWNTRVNMETLSAIWRRATIDGGGVSDLGRLLYITWMGDEAVVS</sequence>
<dbReference type="PROSITE" id="PS00463">
    <property type="entry name" value="ZN2_CY6_FUNGAL_1"/>
    <property type="match status" value="1"/>
</dbReference>
<dbReference type="InterPro" id="IPR036864">
    <property type="entry name" value="Zn2-C6_fun-type_DNA-bd_sf"/>
</dbReference>
<reference evidence="8 9" key="1">
    <citation type="journal article" date="2023" name="Mol. Phylogenet. Evol.">
        <title>Genome-scale phylogeny and comparative genomics of the fungal order Sordariales.</title>
        <authorList>
            <person name="Hensen N."/>
            <person name="Bonometti L."/>
            <person name="Westerberg I."/>
            <person name="Brannstrom I.O."/>
            <person name="Guillou S."/>
            <person name="Cros-Aarteil S."/>
            <person name="Calhoun S."/>
            <person name="Haridas S."/>
            <person name="Kuo A."/>
            <person name="Mondo S."/>
            <person name="Pangilinan J."/>
            <person name="Riley R."/>
            <person name="LaButti K."/>
            <person name="Andreopoulos B."/>
            <person name="Lipzen A."/>
            <person name="Chen C."/>
            <person name="Yan M."/>
            <person name="Daum C."/>
            <person name="Ng V."/>
            <person name="Clum A."/>
            <person name="Steindorff A."/>
            <person name="Ohm R.A."/>
            <person name="Martin F."/>
            <person name="Silar P."/>
            <person name="Natvig D.O."/>
            <person name="Lalanne C."/>
            <person name="Gautier V."/>
            <person name="Ament-Velasquez S.L."/>
            <person name="Kruys A."/>
            <person name="Hutchinson M.I."/>
            <person name="Powell A.J."/>
            <person name="Barry K."/>
            <person name="Miller A.N."/>
            <person name="Grigoriev I.V."/>
            <person name="Debuchy R."/>
            <person name="Gladieux P."/>
            <person name="Hiltunen Thoren M."/>
            <person name="Johannesson H."/>
        </authorList>
    </citation>
    <scope>NUCLEOTIDE SEQUENCE [LARGE SCALE GENOMIC DNA]</scope>
    <source>
        <strain evidence="8 9">FGSC 10403</strain>
    </source>
</reference>
<dbReference type="RefSeq" id="XP_062692394.1">
    <property type="nucleotide sequence ID" value="XM_062840900.1"/>
</dbReference>
<dbReference type="GO" id="GO:0005634">
    <property type="term" value="C:nucleus"/>
    <property type="evidence" value="ECO:0007669"/>
    <property type="project" value="UniProtKB-SubCell"/>
</dbReference>
<comment type="caution">
    <text evidence="8">The sequence shown here is derived from an EMBL/GenBank/DDBJ whole genome shotgun (WGS) entry which is preliminary data.</text>
</comment>
<dbReference type="CDD" id="cd00067">
    <property type="entry name" value="GAL4"/>
    <property type="match status" value="1"/>
</dbReference>
<keyword evidence="9" id="KW-1185">Reference proteome</keyword>
<proteinExistence type="predicted"/>
<dbReference type="GO" id="GO:0008270">
    <property type="term" value="F:zinc ion binding"/>
    <property type="evidence" value="ECO:0007669"/>
    <property type="project" value="InterPro"/>
</dbReference>
<keyword evidence="3" id="KW-0805">Transcription regulation</keyword>
<dbReference type="PANTHER" id="PTHR37534">
    <property type="entry name" value="TRANSCRIPTIONAL ACTIVATOR PROTEIN UGA3"/>
    <property type="match status" value="1"/>
</dbReference>
<dbReference type="Pfam" id="PF11951">
    <property type="entry name" value="Fungal_trans_2"/>
    <property type="match status" value="1"/>
</dbReference>
<evidence type="ECO:0000259" key="7">
    <source>
        <dbReference type="PROSITE" id="PS50048"/>
    </source>
</evidence>
<dbReference type="PROSITE" id="PS50048">
    <property type="entry name" value="ZN2_CY6_FUNGAL_2"/>
    <property type="match status" value="1"/>
</dbReference>
<keyword evidence="2" id="KW-0862">Zinc</keyword>
<evidence type="ECO:0000256" key="3">
    <source>
        <dbReference type="ARBA" id="ARBA00023015"/>
    </source>
</evidence>
<protein>
    <recommendedName>
        <fullName evidence="7">Zn(2)-C6 fungal-type domain-containing protein</fullName>
    </recommendedName>
</protein>
<evidence type="ECO:0000256" key="2">
    <source>
        <dbReference type="ARBA" id="ARBA00022833"/>
    </source>
</evidence>
<evidence type="ECO:0000256" key="4">
    <source>
        <dbReference type="ARBA" id="ARBA00023125"/>
    </source>
</evidence>
<dbReference type="GeneID" id="87878522"/>
<name>A0AAJ0I6X6_9PEZI</name>
<dbReference type="GO" id="GO:0045944">
    <property type="term" value="P:positive regulation of transcription by RNA polymerase II"/>
    <property type="evidence" value="ECO:0007669"/>
    <property type="project" value="TreeGrafter"/>
</dbReference>
<evidence type="ECO:0000313" key="9">
    <source>
        <dbReference type="Proteomes" id="UP001285908"/>
    </source>
</evidence>
<evidence type="ECO:0000256" key="1">
    <source>
        <dbReference type="ARBA" id="ARBA00004123"/>
    </source>
</evidence>
<dbReference type="GO" id="GO:0000981">
    <property type="term" value="F:DNA-binding transcription factor activity, RNA polymerase II-specific"/>
    <property type="evidence" value="ECO:0007669"/>
    <property type="project" value="InterPro"/>
</dbReference>
<dbReference type="Proteomes" id="UP001285908">
    <property type="component" value="Unassembled WGS sequence"/>
</dbReference>
<organism evidence="8 9">
    <name type="scientific">Neurospora hispaniola</name>
    <dbReference type="NCBI Taxonomy" id="588809"/>
    <lineage>
        <taxon>Eukaryota</taxon>
        <taxon>Fungi</taxon>
        <taxon>Dikarya</taxon>
        <taxon>Ascomycota</taxon>
        <taxon>Pezizomycotina</taxon>
        <taxon>Sordariomycetes</taxon>
        <taxon>Sordariomycetidae</taxon>
        <taxon>Sordariales</taxon>
        <taxon>Sordariaceae</taxon>
        <taxon>Neurospora</taxon>
    </lineage>
</organism>
<keyword evidence="5" id="KW-0804">Transcription</keyword>
<keyword evidence="6" id="KW-0539">Nucleus</keyword>
<gene>
    <name evidence="8" type="ORF">B0T23DRAFT_444529</name>
</gene>
<keyword evidence="4" id="KW-0238">DNA-binding</keyword>
<evidence type="ECO:0000256" key="5">
    <source>
        <dbReference type="ARBA" id="ARBA00023163"/>
    </source>
</evidence>
<dbReference type="PANTHER" id="PTHR37534:SF5">
    <property type="entry name" value="C6 ZINC FINGER DOMAIN-CONTAINING PROTEIN"/>
    <property type="match status" value="1"/>
</dbReference>
<dbReference type="InterPro" id="IPR001138">
    <property type="entry name" value="Zn2Cys6_DnaBD"/>
</dbReference>
<accession>A0AAJ0I6X6</accession>
<evidence type="ECO:0000256" key="6">
    <source>
        <dbReference type="ARBA" id="ARBA00023242"/>
    </source>
</evidence>
<feature type="domain" description="Zn(2)-C6 fungal-type" evidence="7">
    <location>
        <begin position="6"/>
        <end position="35"/>
    </location>
</feature>
<dbReference type="GO" id="GO:0000976">
    <property type="term" value="F:transcription cis-regulatory region binding"/>
    <property type="evidence" value="ECO:0007669"/>
    <property type="project" value="TreeGrafter"/>
</dbReference>
<dbReference type="SUPFAM" id="SSF57701">
    <property type="entry name" value="Zn2/Cys6 DNA-binding domain"/>
    <property type="match status" value="1"/>
</dbReference>